<comment type="caution">
    <text evidence="2">The sequence shown here is derived from an EMBL/GenBank/DDBJ whole genome shotgun (WGS) entry which is preliminary data.</text>
</comment>
<dbReference type="AlphaFoldDB" id="A0AAN9S028"/>
<dbReference type="Proteomes" id="UP001386955">
    <property type="component" value="Unassembled WGS sequence"/>
</dbReference>
<gene>
    <name evidence="2" type="ORF">VNO78_27039</name>
</gene>
<evidence type="ECO:0000256" key="1">
    <source>
        <dbReference type="SAM" id="MobiDB-lite"/>
    </source>
</evidence>
<protein>
    <submittedName>
        <fullName evidence="2">Uncharacterized protein</fullName>
    </submittedName>
</protein>
<accession>A0AAN9S028</accession>
<reference evidence="2 3" key="1">
    <citation type="submission" date="2024-01" db="EMBL/GenBank/DDBJ databases">
        <title>The genomes of 5 underutilized Papilionoideae crops provide insights into root nodulation and disease resistanc.</title>
        <authorList>
            <person name="Jiang F."/>
        </authorList>
    </citation>
    <scope>NUCLEOTIDE SEQUENCE [LARGE SCALE GENOMIC DNA]</scope>
    <source>
        <strain evidence="2">DUOXIRENSHENG_FW03</strain>
        <tissue evidence="2">Leaves</tissue>
    </source>
</reference>
<feature type="region of interest" description="Disordered" evidence="1">
    <location>
        <begin position="35"/>
        <end position="59"/>
    </location>
</feature>
<sequence length="124" mass="13396">MISCSVAKPPLLVDGKDTETNPIAQPALDPLRETASGFAANGSNNDRNNGVIKRADSVRDNGSKATIKDETYAIYGLWIMVTNRKLRSHARGLAIPRGSTLNSNTGQHIESHFITLQDVHGISQ</sequence>
<evidence type="ECO:0000313" key="2">
    <source>
        <dbReference type="EMBL" id="KAK7386704.1"/>
    </source>
</evidence>
<dbReference type="EMBL" id="JAYMYS010000007">
    <property type="protein sequence ID" value="KAK7386704.1"/>
    <property type="molecule type" value="Genomic_DNA"/>
</dbReference>
<name>A0AAN9S028_PSOTE</name>
<keyword evidence="3" id="KW-1185">Reference proteome</keyword>
<proteinExistence type="predicted"/>
<organism evidence="2 3">
    <name type="scientific">Psophocarpus tetragonolobus</name>
    <name type="common">Winged bean</name>
    <name type="synonym">Dolichos tetragonolobus</name>
    <dbReference type="NCBI Taxonomy" id="3891"/>
    <lineage>
        <taxon>Eukaryota</taxon>
        <taxon>Viridiplantae</taxon>
        <taxon>Streptophyta</taxon>
        <taxon>Embryophyta</taxon>
        <taxon>Tracheophyta</taxon>
        <taxon>Spermatophyta</taxon>
        <taxon>Magnoliopsida</taxon>
        <taxon>eudicotyledons</taxon>
        <taxon>Gunneridae</taxon>
        <taxon>Pentapetalae</taxon>
        <taxon>rosids</taxon>
        <taxon>fabids</taxon>
        <taxon>Fabales</taxon>
        <taxon>Fabaceae</taxon>
        <taxon>Papilionoideae</taxon>
        <taxon>50 kb inversion clade</taxon>
        <taxon>NPAAA clade</taxon>
        <taxon>indigoferoid/millettioid clade</taxon>
        <taxon>Phaseoleae</taxon>
        <taxon>Psophocarpus</taxon>
    </lineage>
</organism>
<evidence type="ECO:0000313" key="3">
    <source>
        <dbReference type="Proteomes" id="UP001386955"/>
    </source>
</evidence>